<dbReference type="Pfam" id="PF07977">
    <property type="entry name" value="FabA"/>
    <property type="match status" value="1"/>
</dbReference>
<dbReference type="AlphaFoldDB" id="A0A327NLL1"/>
<evidence type="ECO:0000313" key="3">
    <source>
        <dbReference type="Proteomes" id="UP000249016"/>
    </source>
</evidence>
<dbReference type="Gene3D" id="3.10.129.10">
    <property type="entry name" value="Hotdog Thioesterase"/>
    <property type="match status" value="1"/>
</dbReference>
<dbReference type="InterPro" id="IPR029069">
    <property type="entry name" value="HotDog_dom_sf"/>
</dbReference>
<keyword evidence="1" id="KW-0456">Lyase</keyword>
<comment type="caution">
    <text evidence="2">The sequence shown here is derived from an EMBL/GenBank/DDBJ whole genome shotgun (WGS) entry which is preliminary data.</text>
</comment>
<dbReference type="OrthoDB" id="9772788at2"/>
<gene>
    <name evidence="2" type="ORF">HMF3257_22205</name>
</gene>
<organism evidence="2 3">
    <name type="scientific">Spirosoma telluris</name>
    <dbReference type="NCBI Taxonomy" id="2183553"/>
    <lineage>
        <taxon>Bacteria</taxon>
        <taxon>Pseudomonadati</taxon>
        <taxon>Bacteroidota</taxon>
        <taxon>Cytophagia</taxon>
        <taxon>Cytophagales</taxon>
        <taxon>Cytophagaceae</taxon>
        <taxon>Spirosoma</taxon>
    </lineage>
</organism>
<proteinExistence type="predicted"/>
<evidence type="ECO:0000313" key="2">
    <source>
        <dbReference type="EMBL" id="RAI76210.1"/>
    </source>
</evidence>
<dbReference type="InterPro" id="IPR013114">
    <property type="entry name" value="FabA_FabZ"/>
</dbReference>
<accession>A0A327NLL1</accession>
<dbReference type="RefSeq" id="WP_111345561.1">
    <property type="nucleotide sequence ID" value="NZ_QLII01000001.1"/>
</dbReference>
<dbReference type="SUPFAM" id="SSF54637">
    <property type="entry name" value="Thioesterase/thiol ester dehydrase-isomerase"/>
    <property type="match status" value="1"/>
</dbReference>
<dbReference type="PANTHER" id="PTHR30272:SF1">
    <property type="entry name" value="3-HYDROXYACYL-[ACYL-CARRIER-PROTEIN] DEHYDRATASE"/>
    <property type="match status" value="1"/>
</dbReference>
<dbReference type="EMBL" id="QLII01000001">
    <property type="protein sequence ID" value="RAI76210.1"/>
    <property type="molecule type" value="Genomic_DNA"/>
</dbReference>
<protein>
    <submittedName>
        <fullName evidence="2">Hydroxymyristoyl-ACP dehydratase</fullName>
    </submittedName>
</protein>
<dbReference type="GO" id="GO:0016829">
    <property type="term" value="F:lyase activity"/>
    <property type="evidence" value="ECO:0007669"/>
    <property type="project" value="UniProtKB-KW"/>
</dbReference>
<sequence>MAVNTFNNDYALQNYAHILSKLPYRKPFLFVDRLHSITENGVEGSYTFPEDSYFYAGHFAGNPITPGVILTEVMAQIGVVCLGLFLLADAQSGDIDIALTSTQIDFYKPVFPTETVLVRSTKDYFRFHKLKCTVEMLNSNGELVCRGAISGMMKPKKYA</sequence>
<reference evidence="2 3" key="1">
    <citation type="submission" date="2018-06" db="EMBL/GenBank/DDBJ databases">
        <title>Spirosoma sp. HMF3257 Genome sequencing and assembly.</title>
        <authorList>
            <person name="Kang H."/>
            <person name="Cha I."/>
            <person name="Kim H."/>
            <person name="Kang J."/>
            <person name="Joh K."/>
        </authorList>
    </citation>
    <scope>NUCLEOTIDE SEQUENCE [LARGE SCALE GENOMIC DNA]</scope>
    <source>
        <strain evidence="2 3">HMF3257</strain>
    </source>
</reference>
<evidence type="ECO:0000256" key="1">
    <source>
        <dbReference type="ARBA" id="ARBA00023239"/>
    </source>
</evidence>
<dbReference type="Proteomes" id="UP000249016">
    <property type="component" value="Unassembled WGS sequence"/>
</dbReference>
<keyword evidence="3" id="KW-1185">Reference proteome</keyword>
<dbReference type="PANTHER" id="PTHR30272">
    <property type="entry name" value="3-HYDROXYACYL-[ACYL-CARRIER-PROTEIN] DEHYDRATASE"/>
    <property type="match status" value="1"/>
</dbReference>
<name>A0A327NLL1_9BACT</name>